<keyword evidence="1" id="KW-0472">Membrane</keyword>
<keyword evidence="1" id="KW-0812">Transmembrane</keyword>
<evidence type="ECO:0000313" key="2">
    <source>
        <dbReference type="EMBL" id="AUB44624.1"/>
    </source>
</evidence>
<keyword evidence="2" id="KW-0614">Plasmid</keyword>
<reference evidence="2 3" key="1">
    <citation type="submission" date="2017-11" db="EMBL/GenBank/DDBJ databases">
        <title>Complete genome of a free-living desiccation-tolerant cyanobacterium and its photosynthetic adaptation to extreme terrestrial habitat.</title>
        <authorList>
            <person name="Shang J."/>
        </authorList>
    </citation>
    <scope>NUCLEOTIDE SEQUENCE [LARGE SCALE GENOMIC DNA]</scope>
    <source>
        <strain evidence="2 3">CCNUN1</strain>
        <plasmid evidence="3">pnfsy08</plasmid>
    </source>
</reference>
<dbReference type="KEGG" id="nfl:COO91_10862"/>
<geneLocation type="plasmid" evidence="3">
    <name>pnfsy08</name>
</geneLocation>
<accession>A0A2K8TAA0</accession>
<protein>
    <submittedName>
        <fullName evidence="2">Uncharacterized protein</fullName>
    </submittedName>
</protein>
<proteinExistence type="predicted"/>
<evidence type="ECO:0000256" key="1">
    <source>
        <dbReference type="SAM" id="Phobius"/>
    </source>
</evidence>
<keyword evidence="3" id="KW-1185">Reference proteome</keyword>
<name>A0A2K8TAA0_9NOSO</name>
<dbReference type="Proteomes" id="UP000232003">
    <property type="component" value="Plasmid pNFSY08"/>
</dbReference>
<evidence type="ECO:0000313" key="3">
    <source>
        <dbReference type="Proteomes" id="UP000232003"/>
    </source>
</evidence>
<keyword evidence="1" id="KW-1133">Transmembrane helix</keyword>
<feature type="transmembrane region" description="Helical" evidence="1">
    <location>
        <begin position="12"/>
        <end position="31"/>
    </location>
</feature>
<sequence length="79" mass="9322">MRYLYDQKLWDKIELIVEWLIFIGLMIAATLKFSSNIMEASFYIMLGTIIAPFSRIERRTKRYLLIGGFFLGRLAGYFS</sequence>
<dbReference type="EMBL" id="CP024793">
    <property type="protein sequence ID" value="AUB44624.1"/>
    <property type="molecule type" value="Genomic_DNA"/>
</dbReference>
<dbReference type="AlphaFoldDB" id="A0A2K8TAA0"/>
<organism evidence="2 3">
    <name type="scientific">Nostoc flagelliforme CCNUN1</name>
    <dbReference type="NCBI Taxonomy" id="2038116"/>
    <lineage>
        <taxon>Bacteria</taxon>
        <taxon>Bacillati</taxon>
        <taxon>Cyanobacteriota</taxon>
        <taxon>Cyanophyceae</taxon>
        <taxon>Nostocales</taxon>
        <taxon>Nostocaceae</taxon>
        <taxon>Nostoc</taxon>
    </lineage>
</organism>
<gene>
    <name evidence="2" type="ORF">COO91_10862</name>
</gene>